<evidence type="ECO:0000313" key="2">
    <source>
        <dbReference type="EMBL" id="KAF7350326.1"/>
    </source>
</evidence>
<keyword evidence="1" id="KW-0732">Signal</keyword>
<comment type="caution">
    <text evidence="2">The sequence shown here is derived from an EMBL/GenBank/DDBJ whole genome shotgun (WGS) entry which is preliminary data.</text>
</comment>
<proteinExistence type="predicted"/>
<dbReference type="EMBL" id="JACAZI010000010">
    <property type="protein sequence ID" value="KAF7350326.1"/>
    <property type="molecule type" value="Genomic_DNA"/>
</dbReference>
<dbReference type="OrthoDB" id="3024546at2759"/>
<feature type="chain" id="PRO_5034553402" evidence="1">
    <location>
        <begin position="19"/>
        <end position="81"/>
    </location>
</feature>
<sequence>MQFTGLVIIVTLTMVTSARPVVVNLSSAELVRRDHSGSTCERDGLCIIGRDNGVTKPQNTGTYDGPIERCNLEDDGCANLD</sequence>
<gene>
    <name evidence="2" type="ORF">MVEN_01337100</name>
</gene>
<dbReference type="AlphaFoldDB" id="A0A8H6Y170"/>
<dbReference type="Proteomes" id="UP000620124">
    <property type="component" value="Unassembled WGS sequence"/>
</dbReference>
<protein>
    <submittedName>
        <fullName evidence="2">Uncharacterized protein</fullName>
    </submittedName>
</protein>
<reference evidence="2" key="1">
    <citation type="submission" date="2020-05" db="EMBL/GenBank/DDBJ databases">
        <title>Mycena genomes resolve the evolution of fungal bioluminescence.</title>
        <authorList>
            <person name="Tsai I.J."/>
        </authorList>
    </citation>
    <scope>NUCLEOTIDE SEQUENCE</scope>
    <source>
        <strain evidence="2">CCC161011</strain>
    </source>
</reference>
<keyword evidence="3" id="KW-1185">Reference proteome</keyword>
<name>A0A8H6Y170_9AGAR</name>
<evidence type="ECO:0000313" key="3">
    <source>
        <dbReference type="Proteomes" id="UP000620124"/>
    </source>
</evidence>
<accession>A0A8H6Y170</accession>
<organism evidence="2 3">
    <name type="scientific">Mycena venus</name>
    <dbReference type="NCBI Taxonomy" id="2733690"/>
    <lineage>
        <taxon>Eukaryota</taxon>
        <taxon>Fungi</taxon>
        <taxon>Dikarya</taxon>
        <taxon>Basidiomycota</taxon>
        <taxon>Agaricomycotina</taxon>
        <taxon>Agaricomycetes</taxon>
        <taxon>Agaricomycetidae</taxon>
        <taxon>Agaricales</taxon>
        <taxon>Marasmiineae</taxon>
        <taxon>Mycenaceae</taxon>
        <taxon>Mycena</taxon>
    </lineage>
</organism>
<evidence type="ECO:0000256" key="1">
    <source>
        <dbReference type="SAM" id="SignalP"/>
    </source>
</evidence>
<feature type="signal peptide" evidence="1">
    <location>
        <begin position="1"/>
        <end position="18"/>
    </location>
</feature>